<feature type="region of interest" description="Disordered" evidence="1">
    <location>
        <begin position="124"/>
        <end position="162"/>
    </location>
</feature>
<feature type="compositionally biased region" description="Basic and acidic residues" evidence="1">
    <location>
        <begin position="130"/>
        <end position="143"/>
    </location>
</feature>
<name>A0A0X2NQY5_9CORY</name>
<proteinExistence type="predicted"/>
<accession>A0A0X2NQY5</accession>
<reference evidence="3" key="1">
    <citation type="submission" date="2015-11" db="EMBL/GenBank/DDBJ databases">
        <authorList>
            <person name="Dugat-Bony E."/>
        </authorList>
    </citation>
    <scope>NUCLEOTIDE SEQUENCE [LARGE SCALE GENOMIC DNA]</scope>
    <source>
        <strain evidence="3">Mu292</strain>
    </source>
</reference>
<evidence type="ECO:0000313" key="2">
    <source>
        <dbReference type="EMBL" id="CUU67208.1"/>
    </source>
</evidence>
<sequence length="162" mass="17533">MVLGVVLALVLAFVALVAALGFGAGNVKNEDTDTMSSRRFTGSTVTVESLERDHTVKALLADVDVDLRNLDFPTDRKDARVIIDSRLSGVDVLVPTEADGPSYLLQVDCSEVAASDVDCEQLDGTVIPSGRDKDDSSDPEHTLTVEVQSRMSEVRMRQHQTD</sequence>
<organism evidence="2 3">
    <name type="scientific">Corynebacterium variabile</name>
    <dbReference type="NCBI Taxonomy" id="1727"/>
    <lineage>
        <taxon>Bacteria</taxon>
        <taxon>Bacillati</taxon>
        <taxon>Actinomycetota</taxon>
        <taxon>Actinomycetes</taxon>
        <taxon>Mycobacteriales</taxon>
        <taxon>Corynebacteriaceae</taxon>
        <taxon>Corynebacterium</taxon>
    </lineage>
</organism>
<dbReference type="EMBL" id="FAUH01000020">
    <property type="protein sequence ID" value="CUU67208.1"/>
    <property type="molecule type" value="Genomic_DNA"/>
</dbReference>
<dbReference type="Proteomes" id="UP000182498">
    <property type="component" value="Unassembled WGS sequence"/>
</dbReference>
<keyword evidence="3" id="KW-1185">Reference proteome</keyword>
<protein>
    <submittedName>
        <fullName evidence="2">Uncharacterized protein</fullName>
    </submittedName>
</protein>
<feature type="compositionally biased region" description="Basic and acidic residues" evidence="1">
    <location>
        <begin position="152"/>
        <end position="162"/>
    </location>
</feature>
<dbReference type="AlphaFoldDB" id="A0A0X2NQY5"/>
<gene>
    <name evidence="2" type="ORF">CVAR292_02567</name>
</gene>
<dbReference type="RefSeq" id="WP_073884658.1">
    <property type="nucleotide sequence ID" value="NZ_DAMCEZ010000013.1"/>
</dbReference>
<evidence type="ECO:0000256" key="1">
    <source>
        <dbReference type="SAM" id="MobiDB-lite"/>
    </source>
</evidence>
<evidence type="ECO:0000313" key="3">
    <source>
        <dbReference type="Proteomes" id="UP000182498"/>
    </source>
</evidence>